<gene>
    <name evidence="1" type="ORF">SLEP1_g50312</name>
</gene>
<organism evidence="1 2">
    <name type="scientific">Rubroshorea leprosula</name>
    <dbReference type="NCBI Taxonomy" id="152421"/>
    <lineage>
        <taxon>Eukaryota</taxon>
        <taxon>Viridiplantae</taxon>
        <taxon>Streptophyta</taxon>
        <taxon>Embryophyta</taxon>
        <taxon>Tracheophyta</taxon>
        <taxon>Spermatophyta</taxon>
        <taxon>Magnoliopsida</taxon>
        <taxon>eudicotyledons</taxon>
        <taxon>Gunneridae</taxon>
        <taxon>Pentapetalae</taxon>
        <taxon>rosids</taxon>
        <taxon>malvids</taxon>
        <taxon>Malvales</taxon>
        <taxon>Dipterocarpaceae</taxon>
        <taxon>Rubroshorea</taxon>
    </lineage>
</organism>
<sequence length="57" mass="6475">MGVSFSVFLWHESSSNFPPAFPKLQSGCACEFWFLIVGFPSTWIESTYGVNFLCYVI</sequence>
<name>A0AAV5LZK6_9ROSI</name>
<accession>A0AAV5LZK6</accession>
<evidence type="ECO:0000313" key="2">
    <source>
        <dbReference type="Proteomes" id="UP001054252"/>
    </source>
</evidence>
<evidence type="ECO:0000313" key="1">
    <source>
        <dbReference type="EMBL" id="GKV42964.1"/>
    </source>
</evidence>
<protein>
    <submittedName>
        <fullName evidence="1">Uncharacterized protein</fullName>
    </submittedName>
</protein>
<reference evidence="1 2" key="1">
    <citation type="journal article" date="2021" name="Commun. Biol.">
        <title>The genome of Shorea leprosula (Dipterocarpaceae) highlights the ecological relevance of drought in aseasonal tropical rainforests.</title>
        <authorList>
            <person name="Ng K.K.S."/>
            <person name="Kobayashi M.J."/>
            <person name="Fawcett J.A."/>
            <person name="Hatakeyama M."/>
            <person name="Paape T."/>
            <person name="Ng C.H."/>
            <person name="Ang C.C."/>
            <person name="Tnah L.H."/>
            <person name="Lee C.T."/>
            <person name="Nishiyama T."/>
            <person name="Sese J."/>
            <person name="O'Brien M.J."/>
            <person name="Copetti D."/>
            <person name="Mohd Noor M.I."/>
            <person name="Ong R.C."/>
            <person name="Putra M."/>
            <person name="Sireger I.Z."/>
            <person name="Indrioko S."/>
            <person name="Kosugi Y."/>
            <person name="Izuno A."/>
            <person name="Isagi Y."/>
            <person name="Lee S.L."/>
            <person name="Shimizu K.K."/>
        </authorList>
    </citation>
    <scope>NUCLEOTIDE SEQUENCE [LARGE SCALE GENOMIC DNA]</scope>
    <source>
        <strain evidence="1">214</strain>
    </source>
</reference>
<dbReference type="AlphaFoldDB" id="A0AAV5LZK6"/>
<dbReference type="EMBL" id="BPVZ01000163">
    <property type="protein sequence ID" value="GKV42964.1"/>
    <property type="molecule type" value="Genomic_DNA"/>
</dbReference>
<comment type="caution">
    <text evidence="1">The sequence shown here is derived from an EMBL/GenBank/DDBJ whole genome shotgun (WGS) entry which is preliminary data.</text>
</comment>
<proteinExistence type="predicted"/>
<dbReference type="Proteomes" id="UP001054252">
    <property type="component" value="Unassembled WGS sequence"/>
</dbReference>
<keyword evidence="2" id="KW-1185">Reference proteome</keyword>